<evidence type="ECO:0000313" key="1">
    <source>
        <dbReference type="EMBL" id="OBY62216.1"/>
    </source>
</evidence>
<gene>
    <name evidence="1" type="ORF">LPB301_15140</name>
</gene>
<protein>
    <submittedName>
        <fullName evidence="1">Uncharacterized protein</fullName>
    </submittedName>
</protein>
<dbReference type="Proteomes" id="UP000092612">
    <property type="component" value="Unassembled WGS sequence"/>
</dbReference>
<proteinExistence type="predicted"/>
<comment type="caution">
    <text evidence="1">The sequence shown here is derived from an EMBL/GenBank/DDBJ whole genome shotgun (WGS) entry which is preliminary data.</text>
</comment>
<name>A0A1B8TR85_9FLAO</name>
<dbReference type="RefSeq" id="WP_068364056.1">
    <property type="nucleotide sequence ID" value="NZ_CP019337.1"/>
</dbReference>
<organism evidence="1 2">
    <name type="scientific">Polaribacter reichenbachii</name>
    <dbReference type="NCBI Taxonomy" id="996801"/>
    <lineage>
        <taxon>Bacteria</taxon>
        <taxon>Pseudomonadati</taxon>
        <taxon>Bacteroidota</taxon>
        <taxon>Flavobacteriia</taxon>
        <taxon>Flavobacteriales</taxon>
        <taxon>Flavobacteriaceae</taxon>
    </lineage>
</organism>
<dbReference type="KEGG" id="prn:BW723_16505"/>
<reference evidence="2" key="1">
    <citation type="submission" date="2016-02" db="EMBL/GenBank/DDBJ databases">
        <title>Paenibacillus sp. LPB0068, isolated from Crassostrea gigas.</title>
        <authorList>
            <person name="Shin S.-K."/>
            <person name="Yi H."/>
        </authorList>
    </citation>
    <scope>NUCLEOTIDE SEQUENCE [LARGE SCALE GENOMIC DNA]</scope>
    <source>
        <strain evidence="2">KCTC 23969</strain>
    </source>
</reference>
<dbReference type="STRING" id="996801.BW723_16505"/>
<dbReference type="OrthoDB" id="1202938at2"/>
<accession>A0A1B8TR85</accession>
<dbReference type="EMBL" id="LSFL01000041">
    <property type="protein sequence ID" value="OBY62216.1"/>
    <property type="molecule type" value="Genomic_DNA"/>
</dbReference>
<sequence>MVAKDVYNIAKALSKKELYSLYNMLKSDMNTENSKLKTKPKLPDFTMQDGLRYLLENQIKK</sequence>
<evidence type="ECO:0000313" key="2">
    <source>
        <dbReference type="Proteomes" id="UP000092612"/>
    </source>
</evidence>
<dbReference type="AlphaFoldDB" id="A0A1B8TR85"/>
<keyword evidence="2" id="KW-1185">Reference proteome</keyword>